<comment type="caution">
    <text evidence="2">The sequence shown here is derived from an EMBL/GenBank/DDBJ whole genome shotgun (WGS) entry which is preliminary data.</text>
</comment>
<keyword evidence="1" id="KW-0732">Signal</keyword>
<sequence length="102" mass="12010">MMIRAFLFISIFTFPLSSYAIDSVPEIVNIKNDQKINFKKTDYYSFEKIFFLKNKKDIINLSSRKDECIEDCWSFTLPSRRGDAFEFNNCVNDCMGFNLDVC</sequence>
<evidence type="ECO:0000313" key="2">
    <source>
        <dbReference type="EMBL" id="MBI0556699.1"/>
    </source>
</evidence>
<evidence type="ECO:0000313" key="3">
    <source>
        <dbReference type="Proteomes" id="UP001194579"/>
    </source>
</evidence>
<dbReference type="RefSeq" id="WP_127087984.1">
    <property type="nucleotide sequence ID" value="NC_017845.1"/>
</dbReference>
<keyword evidence="3" id="KW-1185">Reference proteome</keyword>
<evidence type="ECO:0000256" key="1">
    <source>
        <dbReference type="SAM" id="SignalP"/>
    </source>
</evidence>
<name>A0ABS0S497_PECPM</name>
<dbReference type="EMBL" id="WABS01000051">
    <property type="protein sequence ID" value="MBI0556699.1"/>
    <property type="molecule type" value="Genomic_DNA"/>
</dbReference>
<protein>
    <submittedName>
        <fullName evidence="2">Uncharacterized protein</fullName>
    </submittedName>
</protein>
<feature type="chain" id="PRO_5047486449" evidence="1">
    <location>
        <begin position="21"/>
        <end position="102"/>
    </location>
</feature>
<feature type="signal peptide" evidence="1">
    <location>
        <begin position="1"/>
        <end position="20"/>
    </location>
</feature>
<proteinExistence type="predicted"/>
<reference evidence="3" key="1">
    <citation type="submission" date="2023-07" db="EMBL/GenBank/DDBJ databases">
        <title>Identification of Pectobacterium versatile causing blackleg of potato from New York State with a whole genome sequencing approach.</title>
        <authorList>
            <person name="Ma X."/>
            <person name="Swingle B."/>
        </authorList>
    </citation>
    <scope>NUCLEOTIDE SEQUENCE [LARGE SCALE GENOMIC DNA]</scope>
    <source>
        <strain evidence="3">NY1588A</strain>
    </source>
</reference>
<gene>
    <name evidence="2" type="ORF">F6Q06_19735</name>
</gene>
<organism evidence="2 3">
    <name type="scientific">Pectobacterium parmentieri</name>
    <dbReference type="NCBI Taxonomy" id="1905730"/>
    <lineage>
        <taxon>Bacteria</taxon>
        <taxon>Pseudomonadati</taxon>
        <taxon>Pseudomonadota</taxon>
        <taxon>Gammaproteobacteria</taxon>
        <taxon>Enterobacterales</taxon>
        <taxon>Pectobacteriaceae</taxon>
        <taxon>Pectobacterium</taxon>
    </lineage>
</organism>
<accession>A0ABS0S497</accession>
<dbReference type="Proteomes" id="UP001194579">
    <property type="component" value="Unassembled WGS sequence"/>
</dbReference>
<dbReference type="GeneID" id="45851531"/>